<proteinExistence type="predicted"/>
<dbReference type="EMBL" id="PYAA01000044">
    <property type="protein sequence ID" value="RAN94253.1"/>
    <property type="molecule type" value="Genomic_DNA"/>
</dbReference>
<evidence type="ECO:0000313" key="1">
    <source>
        <dbReference type="EMBL" id="RAN94253.1"/>
    </source>
</evidence>
<dbReference type="Proteomes" id="UP000248966">
    <property type="component" value="Unassembled WGS sequence"/>
</dbReference>
<accession>A0A328MUG6</accession>
<organism evidence="1 2">
    <name type="scientific">Micromonospora noduli</name>
    <dbReference type="NCBI Taxonomy" id="709876"/>
    <lineage>
        <taxon>Bacteria</taxon>
        <taxon>Bacillati</taxon>
        <taxon>Actinomycetota</taxon>
        <taxon>Actinomycetes</taxon>
        <taxon>Micromonosporales</taxon>
        <taxon>Micromonosporaceae</taxon>
        <taxon>Micromonospora</taxon>
    </lineage>
</organism>
<reference evidence="1 2" key="1">
    <citation type="submission" date="2018-03" db="EMBL/GenBank/DDBJ databases">
        <title>Defining the species Micromonospora saelicesensis and Micromonospora noduli under the framework of genomics.</title>
        <authorList>
            <person name="Riesco R."/>
            <person name="Trujillo M.E."/>
        </authorList>
    </citation>
    <scope>NUCLEOTIDE SEQUENCE [LARGE SCALE GENOMIC DNA]</scope>
    <source>
        <strain evidence="1 2">LAH08</strain>
    </source>
</reference>
<comment type="caution">
    <text evidence="1">The sequence shown here is derived from an EMBL/GenBank/DDBJ whole genome shotgun (WGS) entry which is preliminary data.</text>
</comment>
<gene>
    <name evidence="1" type="ORF">LAH08_06088</name>
</gene>
<evidence type="ECO:0000313" key="2">
    <source>
        <dbReference type="Proteomes" id="UP000248966"/>
    </source>
</evidence>
<protein>
    <submittedName>
        <fullName evidence="1">Uncharacterized protein</fullName>
    </submittedName>
</protein>
<name>A0A328MUG6_9ACTN</name>
<dbReference type="RefSeq" id="WP_112589055.1">
    <property type="nucleotide sequence ID" value="NZ_PYAA01000044.1"/>
</dbReference>
<sequence length="147" mass="16383">MPPSNYQKHQAGRHLAVAEALLHGYSASLHGPQTFVTINGRKAAVQAAAQGTWMIADIDRMTAMSVDVYVLVDVTEGRRDFYVVPGDDLRAGVRERHDEFMASVGGVRPRNPESRHTAIYPKDVESWRDRWSLFDDATQHVVGEAHS</sequence>
<dbReference type="AlphaFoldDB" id="A0A328MUG6"/>